<dbReference type="OrthoDB" id="2123952at2759"/>
<dbReference type="CDD" id="cd00067">
    <property type="entry name" value="GAL4"/>
    <property type="match status" value="1"/>
</dbReference>
<keyword evidence="3" id="KW-1185">Reference proteome</keyword>
<dbReference type="STRING" id="1754190.A0A1Y1ZBL1"/>
<feature type="domain" description="Zn(2)-C6 fungal-type" evidence="1">
    <location>
        <begin position="14"/>
        <end position="43"/>
    </location>
</feature>
<name>A0A1Y1ZBL1_9FUNG</name>
<accession>A0A1Y1ZBL1</accession>
<dbReference type="Gene3D" id="4.10.240.10">
    <property type="entry name" value="Zn(2)-C6 fungal-type DNA-binding domain"/>
    <property type="match status" value="1"/>
</dbReference>
<dbReference type="InterPro" id="IPR001138">
    <property type="entry name" value="Zn2Cys6_DnaBD"/>
</dbReference>
<dbReference type="GO" id="GO:0008270">
    <property type="term" value="F:zinc ion binding"/>
    <property type="evidence" value="ECO:0007669"/>
    <property type="project" value="InterPro"/>
</dbReference>
<dbReference type="EMBL" id="MCOG01000430">
    <property type="protein sequence ID" value="ORY07576.1"/>
    <property type="molecule type" value="Genomic_DNA"/>
</dbReference>
<dbReference type="InterPro" id="IPR036864">
    <property type="entry name" value="Zn2-C6_fun-type_DNA-bd_sf"/>
</dbReference>
<dbReference type="PROSITE" id="PS00463">
    <property type="entry name" value="ZN2_CY6_FUNGAL_1"/>
    <property type="match status" value="1"/>
</dbReference>
<dbReference type="SMART" id="SM00066">
    <property type="entry name" value="GAL4"/>
    <property type="match status" value="1"/>
</dbReference>
<proteinExistence type="predicted"/>
<dbReference type="GO" id="GO:0000981">
    <property type="term" value="F:DNA-binding transcription factor activity, RNA polymerase II-specific"/>
    <property type="evidence" value="ECO:0007669"/>
    <property type="project" value="InterPro"/>
</dbReference>
<dbReference type="SUPFAM" id="SSF57701">
    <property type="entry name" value="Zn2/Cys6 DNA-binding domain"/>
    <property type="match status" value="1"/>
</dbReference>
<evidence type="ECO:0000259" key="1">
    <source>
        <dbReference type="PROSITE" id="PS50048"/>
    </source>
</evidence>
<organism evidence="2 3">
    <name type="scientific">Neocallimastix californiae</name>
    <dbReference type="NCBI Taxonomy" id="1754190"/>
    <lineage>
        <taxon>Eukaryota</taxon>
        <taxon>Fungi</taxon>
        <taxon>Fungi incertae sedis</taxon>
        <taxon>Chytridiomycota</taxon>
        <taxon>Chytridiomycota incertae sedis</taxon>
        <taxon>Neocallimastigomycetes</taxon>
        <taxon>Neocallimastigales</taxon>
        <taxon>Neocallimastigaceae</taxon>
        <taxon>Neocallimastix</taxon>
    </lineage>
</organism>
<dbReference type="AlphaFoldDB" id="A0A1Y1ZBL1"/>
<dbReference type="PROSITE" id="PS50048">
    <property type="entry name" value="ZN2_CY6_FUNGAL_2"/>
    <property type="match status" value="1"/>
</dbReference>
<comment type="caution">
    <text evidence="2">The sequence shown here is derived from an EMBL/GenBank/DDBJ whole genome shotgun (WGS) entry which is preliminary data.</text>
</comment>
<gene>
    <name evidence="2" type="ORF">LY90DRAFT_519114</name>
</gene>
<evidence type="ECO:0000313" key="3">
    <source>
        <dbReference type="Proteomes" id="UP000193920"/>
    </source>
</evidence>
<evidence type="ECO:0000313" key="2">
    <source>
        <dbReference type="EMBL" id="ORY07576.1"/>
    </source>
</evidence>
<reference evidence="2 3" key="1">
    <citation type="submission" date="2016-08" db="EMBL/GenBank/DDBJ databases">
        <title>A Parts List for Fungal Cellulosomes Revealed by Comparative Genomics.</title>
        <authorList>
            <consortium name="DOE Joint Genome Institute"/>
            <person name="Haitjema C.H."/>
            <person name="Gilmore S.P."/>
            <person name="Henske J.K."/>
            <person name="Solomon K.V."/>
            <person name="De Groot R."/>
            <person name="Kuo A."/>
            <person name="Mondo S.J."/>
            <person name="Salamov A.A."/>
            <person name="Labutti K."/>
            <person name="Zhao Z."/>
            <person name="Chiniquy J."/>
            <person name="Barry K."/>
            <person name="Brewer H.M."/>
            <person name="Purvine S.O."/>
            <person name="Wright A.T."/>
            <person name="Boxma B."/>
            <person name="Van Alen T."/>
            <person name="Hackstein J.H."/>
            <person name="Baker S.E."/>
            <person name="Grigoriev I.V."/>
            <person name="O'Malley M.A."/>
        </authorList>
    </citation>
    <scope>NUCLEOTIDE SEQUENCE [LARGE SCALE GENOMIC DNA]</scope>
    <source>
        <strain evidence="2 3">G1</strain>
    </source>
</reference>
<dbReference type="Pfam" id="PF00172">
    <property type="entry name" value="Zn_clus"/>
    <property type="match status" value="1"/>
</dbReference>
<sequence>MDFKKRKIKRITHACNYCKLKRTKCSGDCPCNNCKTKNIKCIYSESKKRDNFTNACNYLYDGIPLDTPIMNEEESIFDILINYDLLNNFFKYTTIELIPFFNYEYIKNRINNRVIHFSVLFGLYALSELVRPYGDYNIVLKFKAISLDFIELTRIKQRINDIQINEAFYILSIIEKGGLKCYFYSKCALKIFLRFNVYNMYVSEYKNKEDEKNKREYISKVYNNIIVVHIVSQINNGLIENVELTEPQEEVYSNMLLESNDNFSFSKINTVKMPEENIKVFETLPKLILMKKLNSNKIFMENIKINNYTGKFDINDLLSLKCYGKNIINEASMKSLNFNIGMNYRSKWLSIYTDCISIFRNTLFLYSNMNNKLLKLDASLLIKEEMGLNYIINNLPYDLRYSNKIYHTDPPTLFLYKLFILKNVISKCIDCLLTYYVFLARLSMKKVISTNKYYFNEFSSAMALYEVGIVFLSKYVANHGIDDYGDNLINFKTNIDELKDRLKMSVSNDNWYIGKQYLSDTQKIQISNIINTENQSPIDKNHKNSKNISQNINFDKYKNQNNYDNDNLNNCCCNSDENNTKENLIEILKFLKYFYNISEYVPKNCIILRSHDDINNFLFTDNSSTPSYQFFYNELIKIGSYMKEVNIYVQNFKNLINKANYSIKHGIDSFENDVLFKGYFF</sequence>
<dbReference type="Proteomes" id="UP000193920">
    <property type="component" value="Unassembled WGS sequence"/>
</dbReference>
<protein>
    <recommendedName>
        <fullName evidence="1">Zn(2)-C6 fungal-type domain-containing protein</fullName>
    </recommendedName>
</protein>